<keyword evidence="1" id="KW-0472">Membrane</keyword>
<organism evidence="3">
    <name type="scientific">Leptocylindrus danicus</name>
    <dbReference type="NCBI Taxonomy" id="163516"/>
    <lineage>
        <taxon>Eukaryota</taxon>
        <taxon>Sar</taxon>
        <taxon>Stramenopiles</taxon>
        <taxon>Ochrophyta</taxon>
        <taxon>Bacillariophyta</taxon>
        <taxon>Coscinodiscophyceae</taxon>
        <taxon>Chaetocerotophycidae</taxon>
        <taxon>Leptocylindrales</taxon>
        <taxon>Leptocylindraceae</taxon>
        <taxon>Leptocylindrus</taxon>
    </lineage>
</organism>
<dbReference type="EMBL" id="HBGY01015944">
    <property type="protein sequence ID" value="CAD9581192.1"/>
    <property type="molecule type" value="Transcribed_RNA"/>
</dbReference>
<name>A0A7S2KNF7_9STRA</name>
<proteinExistence type="predicted"/>
<sequence>MSTARQLIKYAGTLALFLCSSQCCLAFVPTTSTYSPSINTHTFATSRTSTTTTATKLNLFSNFQNKPNAKAEPIAEPGIGEAGCALPSPSGINMLPESQQTVIFVAIYAGLAVGTYLLSSLLSTATLQYEWIQSWKYTWPLLGAIYAAAGVTHFTLEEEYVNIYPANKAWGFWSLPGSPQFHVQWTGVAELLGGLGLLIGGAYDAFASVYTQFPNVLTPAGIGSDSAAALMLLTLVVTPANIYMYTHGAKLPMKTPEGEPGPEIPVAGHAIRGVMQVVLLALLYQMGEGTFDSIANGVFGCPTC</sequence>
<feature type="transmembrane region" description="Helical" evidence="1">
    <location>
        <begin position="227"/>
        <end position="246"/>
    </location>
</feature>
<keyword evidence="2" id="KW-0732">Signal</keyword>
<evidence type="ECO:0008006" key="4">
    <source>
        <dbReference type="Google" id="ProtNLM"/>
    </source>
</evidence>
<gene>
    <name evidence="3" type="ORF">LDAN0321_LOCUS10314</name>
</gene>
<dbReference type="PANTHER" id="PTHR36974">
    <property type="entry name" value="MEMBRANE PROTEIN-RELATED"/>
    <property type="match status" value="1"/>
</dbReference>
<feature type="chain" id="PRO_5031103417" description="Derlin" evidence="2">
    <location>
        <begin position="27"/>
        <end position="304"/>
    </location>
</feature>
<dbReference type="AlphaFoldDB" id="A0A7S2KNF7"/>
<feature type="signal peptide" evidence="2">
    <location>
        <begin position="1"/>
        <end position="26"/>
    </location>
</feature>
<feature type="transmembrane region" description="Helical" evidence="1">
    <location>
        <begin position="183"/>
        <end position="206"/>
    </location>
</feature>
<evidence type="ECO:0000256" key="1">
    <source>
        <dbReference type="SAM" id="Phobius"/>
    </source>
</evidence>
<reference evidence="3" key="1">
    <citation type="submission" date="2021-01" db="EMBL/GenBank/DDBJ databases">
        <authorList>
            <person name="Corre E."/>
            <person name="Pelletier E."/>
            <person name="Niang G."/>
            <person name="Scheremetjew M."/>
            <person name="Finn R."/>
            <person name="Kale V."/>
            <person name="Holt S."/>
            <person name="Cochrane G."/>
            <person name="Meng A."/>
            <person name="Brown T."/>
            <person name="Cohen L."/>
        </authorList>
    </citation>
    <scope>NUCLEOTIDE SEQUENCE</scope>
    <source>
        <strain evidence="3">B650</strain>
    </source>
</reference>
<keyword evidence="1" id="KW-1133">Transmembrane helix</keyword>
<evidence type="ECO:0000313" key="3">
    <source>
        <dbReference type="EMBL" id="CAD9581192.1"/>
    </source>
</evidence>
<feature type="transmembrane region" description="Helical" evidence="1">
    <location>
        <begin position="102"/>
        <end position="125"/>
    </location>
</feature>
<protein>
    <recommendedName>
        <fullName evidence="4">Derlin</fullName>
    </recommendedName>
</protein>
<evidence type="ECO:0000256" key="2">
    <source>
        <dbReference type="SAM" id="SignalP"/>
    </source>
</evidence>
<accession>A0A7S2KNF7</accession>
<dbReference type="PANTHER" id="PTHR36974:SF1">
    <property type="entry name" value="DOXX FAMILY MEMBRANE PROTEIN"/>
    <property type="match status" value="1"/>
</dbReference>
<keyword evidence="1" id="KW-0812">Transmembrane</keyword>